<keyword evidence="5 7" id="KW-0472">Membrane</keyword>
<comment type="subcellular location">
    <subcellularLocation>
        <location evidence="1">Cell membrane</location>
        <topology evidence="1">Multi-pass membrane protein</topology>
    </subcellularLocation>
</comment>
<name>A8SHG1_9FIRM</name>
<accession>A8SHG1</accession>
<sequence length="704" mass="79177">MKFFGRCNISRTFRFYNTLIKYGGDTTMTWPFENDTSAITKKLAQRSFKANKLRNIVAVIAIVLTSMLFTSVTTLCVGAIQSIQTTILQIRGTSPSTGTSVNWIAIIAALFFIMIFVITGYLLIRNIFEISVVQEIKKYGLLRTIGTTEKQIKRIVYKQAFWLSIIGISIGLILGYIVGILMLPWILNFMKGEYHNLSVNLSFNPIIFVVAGIFSAITVWVSIKKPFKIAATISPIEATRYYEKDNYHSANKNRLSFKNRIIEMAWRNLRRNSKRTIFIVLSMILCIILLNSAIAIGNSVDVKKYVSSVTSFDFVVASPNTFSNVQGFRFKDDSVSNEIISDIENNIPVLNGSRIYKNTLDDVSVTYDYGSLVTEVLDEYTEDNHLIRSGMVDGRTYPVKLGVDYRPLCNIYGVEKSILPKLNFIEGETDIQQLTSYLESGNYVIEISAINPNESPEFLCPLNQEVTIYKDGLPYKTVSVIARAVVDFSLVESPGKNVGYTDVGGDCPIFYMSNEMFVELYNNPAIMSYVFDVEKEHFLPATEYINSLPTVEYASSETLAQTMNGLKQTIFIIGGLIGFLLGSIGLVNFSNIIITGIINRQREFATLESIGMTKKQINKLTVLEGLFYAFLICVMGLPLSLIVANTILPTFFNQPDLWLFTIQPTIFPLILEGIVICVVAIIVPHVSFRYFRKTSIVARLRVVE</sequence>
<reference evidence="9 10" key="1">
    <citation type="submission" date="2007-09" db="EMBL/GenBank/DDBJ databases">
        <title>Draft genome sequence of Faecalibacterium prausnitzii M21/2.</title>
        <authorList>
            <person name="Sudarsanam P."/>
            <person name="Ley R."/>
            <person name="Guruge J."/>
            <person name="Turnbaugh P.J."/>
            <person name="Mahowald M."/>
            <person name="Liep D."/>
            <person name="Gordon J."/>
        </authorList>
    </citation>
    <scope>NUCLEOTIDE SEQUENCE [LARGE SCALE GENOMIC DNA]</scope>
    <source>
        <strain evidence="9 10">M21/2</strain>
    </source>
</reference>
<feature type="transmembrane region" description="Helical" evidence="7">
    <location>
        <begin position="666"/>
        <end position="691"/>
    </location>
</feature>
<feature type="domain" description="ABC3 transporter permease C-terminal" evidence="8">
    <location>
        <begin position="576"/>
        <end position="694"/>
    </location>
</feature>
<dbReference type="GO" id="GO:0022857">
    <property type="term" value="F:transmembrane transporter activity"/>
    <property type="evidence" value="ECO:0007669"/>
    <property type="project" value="TreeGrafter"/>
</dbReference>
<comment type="caution">
    <text evidence="9">The sequence shown here is derived from an EMBL/GenBank/DDBJ whole genome shotgun (WGS) entry which is preliminary data.</text>
</comment>
<feature type="transmembrane region" description="Helical" evidence="7">
    <location>
        <begin position="206"/>
        <end position="223"/>
    </location>
</feature>
<feature type="domain" description="ABC3 transporter permease C-terminal" evidence="8">
    <location>
        <begin position="111"/>
        <end position="229"/>
    </location>
</feature>
<protein>
    <submittedName>
        <fullName evidence="9">Efflux ABC transporter, permease protein</fullName>
    </submittedName>
</protein>
<feature type="transmembrane region" description="Helical" evidence="7">
    <location>
        <begin position="570"/>
        <end position="599"/>
    </location>
</feature>
<dbReference type="InterPro" id="IPR050250">
    <property type="entry name" value="Macrolide_Exporter_MacB"/>
</dbReference>
<gene>
    <name evidence="9" type="ORF">FAEPRAM212_03353</name>
</gene>
<proteinExistence type="inferred from homology"/>
<evidence type="ECO:0000256" key="3">
    <source>
        <dbReference type="ARBA" id="ARBA00022692"/>
    </source>
</evidence>
<feature type="transmembrane region" description="Helical" evidence="7">
    <location>
        <begin position="56"/>
        <end position="83"/>
    </location>
</feature>
<dbReference type="PANTHER" id="PTHR30572:SF4">
    <property type="entry name" value="ABC TRANSPORTER PERMEASE YTRF"/>
    <property type="match status" value="1"/>
</dbReference>
<comment type="similarity">
    <text evidence="6">Belongs to the ABC-4 integral membrane protein family.</text>
</comment>
<feature type="transmembrane region" description="Helical" evidence="7">
    <location>
        <begin position="103"/>
        <end position="124"/>
    </location>
</feature>
<feature type="transmembrane region" description="Helical" evidence="7">
    <location>
        <begin position="277"/>
        <end position="297"/>
    </location>
</feature>
<evidence type="ECO:0000313" key="9">
    <source>
        <dbReference type="EMBL" id="EDP20556.1"/>
    </source>
</evidence>
<evidence type="ECO:0000259" key="8">
    <source>
        <dbReference type="Pfam" id="PF02687"/>
    </source>
</evidence>
<dbReference type="InterPro" id="IPR003838">
    <property type="entry name" value="ABC3_permease_C"/>
</dbReference>
<organism evidence="9 10">
    <name type="scientific">Faecalibacterium prausnitzii M21/2</name>
    <dbReference type="NCBI Taxonomy" id="411485"/>
    <lineage>
        <taxon>Bacteria</taxon>
        <taxon>Bacillati</taxon>
        <taxon>Bacillota</taxon>
        <taxon>Clostridia</taxon>
        <taxon>Eubacteriales</taxon>
        <taxon>Oscillospiraceae</taxon>
        <taxon>Faecalibacterium</taxon>
    </lineage>
</organism>
<dbReference type="Pfam" id="PF02687">
    <property type="entry name" value="FtsX"/>
    <property type="match status" value="2"/>
</dbReference>
<keyword evidence="3 7" id="KW-0812">Transmembrane</keyword>
<keyword evidence="4 7" id="KW-1133">Transmembrane helix</keyword>
<keyword evidence="2" id="KW-1003">Cell membrane</keyword>
<dbReference type="Proteomes" id="UP000005945">
    <property type="component" value="Unassembled WGS sequence"/>
</dbReference>
<evidence type="ECO:0000256" key="7">
    <source>
        <dbReference type="SAM" id="Phobius"/>
    </source>
</evidence>
<evidence type="ECO:0000256" key="2">
    <source>
        <dbReference type="ARBA" id="ARBA00022475"/>
    </source>
</evidence>
<evidence type="ECO:0000256" key="1">
    <source>
        <dbReference type="ARBA" id="ARBA00004651"/>
    </source>
</evidence>
<evidence type="ECO:0000256" key="5">
    <source>
        <dbReference type="ARBA" id="ARBA00023136"/>
    </source>
</evidence>
<dbReference type="PANTHER" id="PTHR30572">
    <property type="entry name" value="MEMBRANE COMPONENT OF TRANSPORTER-RELATED"/>
    <property type="match status" value="1"/>
</dbReference>
<dbReference type="HOGENOM" id="CLU_010964_1_0_9"/>
<feature type="transmembrane region" description="Helical" evidence="7">
    <location>
        <begin position="160"/>
        <end position="186"/>
    </location>
</feature>
<dbReference type="AlphaFoldDB" id="A8SHG1"/>
<reference evidence="9 10" key="2">
    <citation type="submission" date="2007-09" db="EMBL/GenBank/DDBJ databases">
        <authorList>
            <person name="Fulton L."/>
            <person name="Clifton S."/>
            <person name="Fulton B."/>
            <person name="Xu J."/>
            <person name="Minx P."/>
            <person name="Pepin K.H."/>
            <person name="Johnson M."/>
            <person name="Thiruvilangam P."/>
            <person name="Bhonagiri V."/>
            <person name="Nash W.E."/>
            <person name="Mardis E.R."/>
            <person name="Wilson R.K."/>
        </authorList>
    </citation>
    <scope>NUCLEOTIDE SEQUENCE [LARGE SCALE GENOMIC DNA]</scope>
    <source>
        <strain evidence="9 10">M21/2</strain>
    </source>
</reference>
<evidence type="ECO:0000313" key="10">
    <source>
        <dbReference type="Proteomes" id="UP000005945"/>
    </source>
</evidence>
<dbReference type="GO" id="GO:0005886">
    <property type="term" value="C:plasma membrane"/>
    <property type="evidence" value="ECO:0007669"/>
    <property type="project" value="UniProtKB-SubCell"/>
</dbReference>
<evidence type="ECO:0000256" key="6">
    <source>
        <dbReference type="ARBA" id="ARBA00038076"/>
    </source>
</evidence>
<feature type="transmembrane region" description="Helical" evidence="7">
    <location>
        <begin position="620"/>
        <end position="646"/>
    </location>
</feature>
<evidence type="ECO:0000256" key="4">
    <source>
        <dbReference type="ARBA" id="ARBA00022989"/>
    </source>
</evidence>
<dbReference type="EMBL" id="ABED02000029">
    <property type="protein sequence ID" value="EDP20556.1"/>
    <property type="molecule type" value="Genomic_DNA"/>
</dbReference>